<sequence>MKHGEGGDALVLEAREMLAAGQGEEEVFAELAARTGDWDACALALCLALGVSRPDAEARIHEARPLFDEFEAGEEDIVAMLLACGHVFVVDQVLDGRGERIRNLLWTAACARGGFPGGMIPWFRTGELTKIFLLFAQTRFRDGRGSPPEFWAAMVTAGELLATEDSPDQAEVTAGLEHCLAQATAVGTGSQMLP</sequence>
<proteinExistence type="predicted"/>
<dbReference type="OrthoDB" id="4236462at2"/>
<dbReference type="Proteomes" id="UP000326831">
    <property type="component" value="Chromosome"/>
</dbReference>
<dbReference type="RefSeq" id="WP_150517227.1">
    <property type="nucleotide sequence ID" value="NZ_BMVX01000004.1"/>
</dbReference>
<dbReference type="Proteomes" id="UP000634660">
    <property type="component" value="Unassembled WGS sequence"/>
</dbReference>
<accession>A0A5P2UI48</accession>
<dbReference type="EMBL" id="BMVX01000004">
    <property type="protein sequence ID" value="GGZ55762.1"/>
    <property type="molecule type" value="Genomic_DNA"/>
</dbReference>
<gene>
    <name evidence="2" type="ORF">CP968_07420</name>
    <name evidence="1" type="ORF">GCM10010371_14070</name>
</gene>
<reference evidence="2 3" key="2">
    <citation type="submission" date="2017-09" db="EMBL/GenBank/DDBJ databases">
        <authorList>
            <person name="Lee N."/>
            <person name="Cho B.-K."/>
        </authorList>
    </citation>
    <scope>NUCLEOTIDE SEQUENCE [LARGE SCALE GENOMIC DNA]</scope>
    <source>
        <strain evidence="2 3">ATCC 27467</strain>
    </source>
</reference>
<reference evidence="1" key="3">
    <citation type="submission" date="2020-09" db="EMBL/GenBank/DDBJ databases">
        <authorList>
            <person name="Sun Q."/>
            <person name="Ohkuma M."/>
        </authorList>
    </citation>
    <scope>NUCLEOTIDE SEQUENCE</scope>
    <source>
        <strain evidence="1">JCM 4834</strain>
    </source>
</reference>
<dbReference type="AlphaFoldDB" id="A0A5P2UI48"/>
<evidence type="ECO:0000313" key="2">
    <source>
        <dbReference type="EMBL" id="QEU78135.1"/>
    </source>
</evidence>
<evidence type="ECO:0000313" key="1">
    <source>
        <dbReference type="EMBL" id="GGZ55762.1"/>
    </source>
</evidence>
<organism evidence="2 3">
    <name type="scientific">Streptomyces subrutilus</name>
    <dbReference type="NCBI Taxonomy" id="36818"/>
    <lineage>
        <taxon>Bacteria</taxon>
        <taxon>Bacillati</taxon>
        <taxon>Actinomycetota</taxon>
        <taxon>Actinomycetes</taxon>
        <taxon>Kitasatosporales</taxon>
        <taxon>Streptomycetaceae</taxon>
        <taxon>Streptomyces</taxon>
    </lineage>
</organism>
<reference evidence="1" key="1">
    <citation type="journal article" date="2014" name="Int. J. Syst. Evol. Microbiol.">
        <title>Complete genome sequence of Corynebacterium casei LMG S-19264T (=DSM 44701T), isolated from a smear-ripened cheese.</title>
        <authorList>
            <consortium name="US DOE Joint Genome Institute (JGI-PGF)"/>
            <person name="Walter F."/>
            <person name="Albersmeier A."/>
            <person name="Kalinowski J."/>
            <person name="Ruckert C."/>
        </authorList>
    </citation>
    <scope>NUCLEOTIDE SEQUENCE</scope>
    <source>
        <strain evidence="1">JCM 4834</strain>
    </source>
</reference>
<name>A0A5P2UI48_9ACTN</name>
<dbReference type="EMBL" id="CP023701">
    <property type="protein sequence ID" value="QEU78135.1"/>
    <property type="molecule type" value="Genomic_DNA"/>
</dbReference>
<protein>
    <submittedName>
        <fullName evidence="2">Uncharacterized protein</fullName>
    </submittedName>
</protein>
<dbReference type="KEGG" id="ssub:CP968_07420"/>
<keyword evidence="3" id="KW-1185">Reference proteome</keyword>
<evidence type="ECO:0000313" key="3">
    <source>
        <dbReference type="Proteomes" id="UP000326831"/>
    </source>
</evidence>